<dbReference type="InterPro" id="IPR051781">
    <property type="entry name" value="Metallo-dep_Hydrolase"/>
</dbReference>
<dbReference type="InterPro" id="IPR032466">
    <property type="entry name" value="Metal_Hydrolase"/>
</dbReference>
<dbReference type="GO" id="GO:0016810">
    <property type="term" value="F:hydrolase activity, acting on carbon-nitrogen (but not peptide) bonds"/>
    <property type="evidence" value="ECO:0007669"/>
    <property type="project" value="InterPro"/>
</dbReference>
<dbReference type="InterPro" id="IPR011059">
    <property type="entry name" value="Metal-dep_hydrolase_composite"/>
</dbReference>
<dbReference type="Proteomes" id="UP001149140">
    <property type="component" value="Unassembled WGS sequence"/>
</dbReference>
<name>A0A9X3MND1_9ACTN</name>
<evidence type="ECO:0000313" key="2">
    <source>
        <dbReference type="EMBL" id="MDA0159310.1"/>
    </source>
</evidence>
<gene>
    <name evidence="2" type="ORF">OM076_03450</name>
</gene>
<comment type="caution">
    <text evidence="2">The sequence shown here is derived from an EMBL/GenBank/DDBJ whole genome shotgun (WGS) entry which is preliminary data.</text>
</comment>
<dbReference type="RefSeq" id="WP_270037987.1">
    <property type="nucleotide sequence ID" value="NZ_JAPDOD010000002.1"/>
</dbReference>
<keyword evidence="3" id="KW-1185">Reference proteome</keyword>
<sequence length="349" mass="36634">MDAWHLHGVLLPDGTAPIDLWIDASGLSEAPLIGARTLPGAYLLPGGIVDAHFHATLDFEERGLTRERLLELNLAALQRSGVLAARDTGQPPDAPWLVDLQGPAFTAARTLLAPPGRYFPGLGENAPPDRVVDLAVGHARGGAQWVKVILDFVGPDGNWFAAPRNYDPDTLSRLVQAVHAEGARVAVHTTGPAAADAVKAGVDSIEHGPSLDAAAVAEMARRGTLWVPTLWTAESHLRPLAGTPAEPIVVAWRERMRELLGLALRLGVDVLVGSDERPAGETVHEVEQLVATGGLTPAQALTAATATPRRALGLPGHPADLVTYDADPREHPGALARPAAVLVGGRLTA</sequence>
<dbReference type="AlphaFoldDB" id="A0A9X3MND1"/>
<dbReference type="SUPFAM" id="SSF51556">
    <property type="entry name" value="Metallo-dependent hydrolases"/>
    <property type="match status" value="1"/>
</dbReference>
<feature type="domain" description="Amidohydrolase-related" evidence="1">
    <location>
        <begin position="42"/>
        <end position="346"/>
    </location>
</feature>
<organism evidence="2 3">
    <name type="scientific">Solirubrobacter ginsenosidimutans</name>
    <dbReference type="NCBI Taxonomy" id="490573"/>
    <lineage>
        <taxon>Bacteria</taxon>
        <taxon>Bacillati</taxon>
        <taxon>Actinomycetota</taxon>
        <taxon>Thermoleophilia</taxon>
        <taxon>Solirubrobacterales</taxon>
        <taxon>Solirubrobacteraceae</taxon>
        <taxon>Solirubrobacter</taxon>
    </lineage>
</organism>
<proteinExistence type="predicted"/>
<dbReference type="InterPro" id="IPR006680">
    <property type="entry name" value="Amidohydro-rel"/>
</dbReference>
<dbReference type="PANTHER" id="PTHR43135">
    <property type="entry name" value="ALPHA-D-RIBOSE 1-METHYLPHOSPHONATE 5-TRIPHOSPHATE DIPHOSPHATASE"/>
    <property type="match status" value="1"/>
</dbReference>
<dbReference type="Gene3D" id="3.20.20.140">
    <property type="entry name" value="Metal-dependent hydrolases"/>
    <property type="match status" value="1"/>
</dbReference>
<dbReference type="PANTHER" id="PTHR43135:SF4">
    <property type="entry name" value="AMIDOHYDROLASE-RELATED DOMAIN-CONTAINING PROTEIN"/>
    <property type="match status" value="1"/>
</dbReference>
<evidence type="ECO:0000259" key="1">
    <source>
        <dbReference type="Pfam" id="PF01979"/>
    </source>
</evidence>
<protein>
    <submittedName>
        <fullName evidence="2">Amidohydrolase family protein</fullName>
    </submittedName>
</protein>
<dbReference type="Pfam" id="PF01979">
    <property type="entry name" value="Amidohydro_1"/>
    <property type="match status" value="1"/>
</dbReference>
<dbReference type="EMBL" id="JAPDOD010000002">
    <property type="protein sequence ID" value="MDA0159310.1"/>
    <property type="molecule type" value="Genomic_DNA"/>
</dbReference>
<evidence type="ECO:0000313" key="3">
    <source>
        <dbReference type="Proteomes" id="UP001149140"/>
    </source>
</evidence>
<accession>A0A9X3MND1</accession>
<dbReference type="Gene3D" id="2.30.40.10">
    <property type="entry name" value="Urease, subunit C, domain 1"/>
    <property type="match status" value="1"/>
</dbReference>
<reference evidence="2" key="1">
    <citation type="submission" date="2022-10" db="EMBL/GenBank/DDBJ databases">
        <title>The WGS of Solirubrobacter ginsenosidimutans DSM 21036.</title>
        <authorList>
            <person name="Jiang Z."/>
        </authorList>
    </citation>
    <scope>NUCLEOTIDE SEQUENCE</scope>
    <source>
        <strain evidence="2">DSM 21036</strain>
    </source>
</reference>